<evidence type="ECO:0000313" key="3">
    <source>
        <dbReference type="Proteomes" id="UP001597156"/>
    </source>
</evidence>
<dbReference type="RefSeq" id="WP_121977738.1">
    <property type="nucleotide sequence ID" value="NZ_JBHTLH010000005.1"/>
</dbReference>
<gene>
    <name evidence="2" type="ORF">ACFQ22_01980</name>
</gene>
<dbReference type="Proteomes" id="UP001597156">
    <property type="component" value="Unassembled WGS sequence"/>
</dbReference>
<sequence length="384" mass="42432">MSKINYQEYCNDISQLLKYADNDNLSAITAAVSKISKYAHALSEVDADKSEETAKPADQVDLKAAAPTDQKLPSSTTTHDQTKTSKVDQSAEPVNNADMTYRFQRKLVGAQVGIYHYGESLVRKMNFQDGDMVKIKDGDAFPPALELVLRNESVTPAKIVRKTVIAESDGFGGLVAKRTYDGEPILKDGEPVTMRLNISDVERNNVQPDDIVEVAYYVDRGPEDVRVPWVYRIGDQTDTLVAESTPKPHRAYVDHKTKPADVFTPKIDFDLTNKTVLMAGYSAHRTEVEEVVKAHHGKLIVFDHAASGKGIESDLLTAVKHADVVIVMLHSVSHETANKAIANARSFNKMVATSNINSPLSIEEAIKRALNREPIYQQSSHVVE</sequence>
<evidence type="ECO:0000313" key="2">
    <source>
        <dbReference type="EMBL" id="MFD1124132.1"/>
    </source>
</evidence>
<keyword evidence="3" id="KW-1185">Reference proteome</keyword>
<comment type="caution">
    <text evidence="2">The sequence shown here is derived from an EMBL/GenBank/DDBJ whole genome shotgun (WGS) entry which is preliminary data.</text>
</comment>
<organism evidence="2 3">
    <name type="scientific">Lentilactobacillus raoultii</name>
    <dbReference type="NCBI Taxonomy" id="1987503"/>
    <lineage>
        <taxon>Bacteria</taxon>
        <taxon>Bacillati</taxon>
        <taxon>Bacillota</taxon>
        <taxon>Bacilli</taxon>
        <taxon>Lactobacillales</taxon>
        <taxon>Lactobacillaceae</taxon>
        <taxon>Lentilactobacillus</taxon>
    </lineage>
</organism>
<accession>A0ABW3PEP0</accession>
<feature type="compositionally biased region" description="Basic and acidic residues" evidence="1">
    <location>
        <begin position="46"/>
        <end position="61"/>
    </location>
</feature>
<reference evidence="3" key="1">
    <citation type="journal article" date="2019" name="Int. J. Syst. Evol. Microbiol.">
        <title>The Global Catalogue of Microorganisms (GCM) 10K type strain sequencing project: providing services to taxonomists for standard genome sequencing and annotation.</title>
        <authorList>
            <consortium name="The Broad Institute Genomics Platform"/>
            <consortium name="The Broad Institute Genome Sequencing Center for Infectious Disease"/>
            <person name="Wu L."/>
            <person name="Ma J."/>
        </authorList>
    </citation>
    <scope>NUCLEOTIDE SEQUENCE [LARGE SCALE GENOMIC DNA]</scope>
    <source>
        <strain evidence="3">CCUG 71848</strain>
    </source>
</reference>
<feature type="region of interest" description="Disordered" evidence="1">
    <location>
        <begin position="45"/>
        <end position="93"/>
    </location>
</feature>
<evidence type="ECO:0000256" key="1">
    <source>
        <dbReference type="SAM" id="MobiDB-lite"/>
    </source>
</evidence>
<name>A0ABW3PEP0_9LACO</name>
<proteinExistence type="predicted"/>
<protein>
    <submittedName>
        <fullName evidence="2">DUF2325 domain-containing protein</fullName>
    </submittedName>
</protein>
<dbReference type="EMBL" id="JBHTLH010000005">
    <property type="protein sequence ID" value="MFD1124132.1"/>
    <property type="molecule type" value="Genomic_DNA"/>
</dbReference>